<dbReference type="EMBL" id="SMAI01000003">
    <property type="protein sequence ID" value="TCT05970.1"/>
    <property type="molecule type" value="Genomic_DNA"/>
</dbReference>
<dbReference type="InterPro" id="IPR015815">
    <property type="entry name" value="HIBADH-related"/>
</dbReference>
<dbReference type="InterPro" id="IPR029154">
    <property type="entry name" value="HIBADH-like_NADP-bd"/>
</dbReference>
<evidence type="ECO:0000259" key="5">
    <source>
        <dbReference type="Pfam" id="PF14833"/>
    </source>
</evidence>
<dbReference type="SUPFAM" id="SSF51735">
    <property type="entry name" value="NAD(P)-binding Rossmann-fold domains"/>
    <property type="match status" value="1"/>
</dbReference>
<reference evidence="6 7" key="1">
    <citation type="submission" date="2019-03" db="EMBL/GenBank/DDBJ databases">
        <title>Genomic Encyclopedia of Type Strains, Phase IV (KMG-IV): sequencing the most valuable type-strain genomes for metagenomic binning, comparative biology and taxonomic classification.</title>
        <authorList>
            <person name="Goeker M."/>
        </authorList>
    </citation>
    <scope>NUCLEOTIDE SEQUENCE [LARGE SCALE GENOMIC DNA]</scope>
    <source>
        <strain evidence="6 7">DSM 9035</strain>
    </source>
</reference>
<protein>
    <submittedName>
        <fullName evidence="6">3-hydroxyisobutyrate dehydrogenase</fullName>
    </submittedName>
</protein>
<dbReference type="PANTHER" id="PTHR43580">
    <property type="entry name" value="OXIDOREDUCTASE GLYR1-RELATED"/>
    <property type="match status" value="1"/>
</dbReference>
<dbReference type="InterPro" id="IPR036291">
    <property type="entry name" value="NAD(P)-bd_dom_sf"/>
</dbReference>
<dbReference type="Pfam" id="PF03446">
    <property type="entry name" value="NAD_binding_2"/>
    <property type="match status" value="1"/>
</dbReference>
<dbReference type="PANTHER" id="PTHR43580:SF2">
    <property type="entry name" value="CYTOKINE-LIKE NUCLEAR FACTOR N-PAC"/>
    <property type="match status" value="1"/>
</dbReference>
<evidence type="ECO:0000256" key="3">
    <source>
        <dbReference type="PIRSR" id="PIRSR000103-1"/>
    </source>
</evidence>
<feature type="active site" evidence="3">
    <location>
        <position position="170"/>
    </location>
</feature>
<dbReference type="GO" id="GO:0051287">
    <property type="term" value="F:NAD binding"/>
    <property type="evidence" value="ECO:0007669"/>
    <property type="project" value="InterPro"/>
</dbReference>
<dbReference type="PIRSF" id="PIRSF000103">
    <property type="entry name" value="HIBADH"/>
    <property type="match status" value="1"/>
</dbReference>
<evidence type="ECO:0000259" key="4">
    <source>
        <dbReference type="Pfam" id="PF03446"/>
    </source>
</evidence>
<dbReference type="Gene3D" id="3.40.50.720">
    <property type="entry name" value="NAD(P)-binding Rossmann-like Domain"/>
    <property type="match status" value="1"/>
</dbReference>
<gene>
    <name evidence="6" type="ORF">EDC64_10371</name>
</gene>
<dbReference type="AlphaFoldDB" id="A0A4R3LZ35"/>
<dbReference type="SUPFAM" id="SSF48179">
    <property type="entry name" value="6-phosphogluconate dehydrogenase C-terminal domain-like"/>
    <property type="match status" value="1"/>
</dbReference>
<comment type="caution">
    <text evidence="6">The sequence shown here is derived from an EMBL/GenBank/DDBJ whole genome shotgun (WGS) entry which is preliminary data.</text>
</comment>
<dbReference type="GO" id="GO:0016491">
    <property type="term" value="F:oxidoreductase activity"/>
    <property type="evidence" value="ECO:0007669"/>
    <property type="project" value="UniProtKB-KW"/>
</dbReference>
<keyword evidence="2" id="KW-0520">NAD</keyword>
<dbReference type="RefSeq" id="WP_132030504.1">
    <property type="nucleotide sequence ID" value="NZ_SMAI01000003.1"/>
</dbReference>
<dbReference type="InterPro" id="IPR051265">
    <property type="entry name" value="HIBADH-related_NP60_sf"/>
</dbReference>
<evidence type="ECO:0000256" key="2">
    <source>
        <dbReference type="ARBA" id="ARBA00023027"/>
    </source>
</evidence>
<evidence type="ECO:0000313" key="6">
    <source>
        <dbReference type="EMBL" id="TCT05970.1"/>
    </source>
</evidence>
<dbReference type="InterPro" id="IPR006115">
    <property type="entry name" value="6PGDH_NADP-bd"/>
</dbReference>
<proteinExistence type="predicted"/>
<dbReference type="Gene3D" id="1.10.1040.10">
    <property type="entry name" value="N-(1-d-carboxylethyl)-l-norvaline Dehydrogenase, domain 2"/>
    <property type="match status" value="1"/>
</dbReference>
<feature type="domain" description="6-phosphogluconate dehydrogenase NADP-binding" evidence="4">
    <location>
        <begin position="2"/>
        <end position="161"/>
    </location>
</feature>
<feature type="domain" description="3-hydroxyisobutyrate dehydrogenase-like NAD-binding" evidence="5">
    <location>
        <begin position="164"/>
        <end position="286"/>
    </location>
</feature>
<evidence type="ECO:0000256" key="1">
    <source>
        <dbReference type="ARBA" id="ARBA00023002"/>
    </source>
</evidence>
<keyword evidence="7" id="KW-1185">Reference proteome</keyword>
<organism evidence="6 7">
    <name type="scientific">Aquabacter spiritensis</name>
    <dbReference type="NCBI Taxonomy" id="933073"/>
    <lineage>
        <taxon>Bacteria</taxon>
        <taxon>Pseudomonadati</taxon>
        <taxon>Pseudomonadota</taxon>
        <taxon>Alphaproteobacteria</taxon>
        <taxon>Hyphomicrobiales</taxon>
        <taxon>Xanthobacteraceae</taxon>
        <taxon>Aquabacter</taxon>
    </lineage>
</organism>
<dbReference type="InterPro" id="IPR008927">
    <property type="entry name" value="6-PGluconate_DH-like_C_sf"/>
</dbReference>
<dbReference type="InterPro" id="IPR013328">
    <property type="entry name" value="6PGD_dom2"/>
</dbReference>
<dbReference type="GO" id="GO:0050661">
    <property type="term" value="F:NADP binding"/>
    <property type="evidence" value="ECO:0007669"/>
    <property type="project" value="InterPro"/>
</dbReference>
<keyword evidence="1" id="KW-0560">Oxidoreductase</keyword>
<dbReference type="OrthoDB" id="9812907at2"/>
<dbReference type="Proteomes" id="UP000294664">
    <property type="component" value="Unassembled WGS sequence"/>
</dbReference>
<accession>A0A4R3LZ35</accession>
<sequence length="295" mass="30355">MKIGFAGMGRMGTAMALHLLELGHDVTVWNRSTDKLKPLTDAGAKTVPTPGALVEGNEVIVSSLLDGAALRAVYEGDGGILAARPDGLLVVEMSTVLSKEAVALAEKVRAAGAAFVECPVGGTTGPARTGKLLGLAGGTDADFARAKPLLDQLCRRVEHVGPVGAGAAMKLAINLPLLVYYQALGEAYALCGKVGLDTKWLVDFFTDTSGGMNVLKMRADPIAVALAGGDTGAAAFSVDGIRKDLRTMIAEAGEMGIDLPVTAATLGVYDEASARGLGEKDGSMLAGYWPNKARD</sequence>
<evidence type="ECO:0000313" key="7">
    <source>
        <dbReference type="Proteomes" id="UP000294664"/>
    </source>
</evidence>
<dbReference type="Pfam" id="PF14833">
    <property type="entry name" value="NAD_binding_11"/>
    <property type="match status" value="1"/>
</dbReference>
<name>A0A4R3LZ35_9HYPH</name>